<dbReference type="GeneID" id="17357160"/>
<keyword evidence="3" id="KW-1185">Reference proteome</keyword>
<dbReference type="Pfam" id="PF10232">
    <property type="entry name" value="Med8"/>
    <property type="match status" value="1"/>
</dbReference>
<dbReference type="RefSeq" id="XP_005849736.1">
    <property type="nucleotide sequence ID" value="XM_005849674.1"/>
</dbReference>
<proteinExistence type="predicted"/>
<protein>
    <recommendedName>
        <fullName evidence="4">Mediator of RNA polymerase II transcription subunit 8</fullName>
    </recommendedName>
</protein>
<dbReference type="GO" id="GO:0003712">
    <property type="term" value="F:transcription coregulator activity"/>
    <property type="evidence" value="ECO:0007669"/>
    <property type="project" value="InterPro"/>
</dbReference>
<dbReference type="InterPro" id="IPR019364">
    <property type="entry name" value="Mediatior_Med8_fun/met"/>
</dbReference>
<evidence type="ECO:0000313" key="2">
    <source>
        <dbReference type="EMBL" id="EFN57634.1"/>
    </source>
</evidence>
<organism evidence="3">
    <name type="scientific">Chlorella variabilis</name>
    <name type="common">Green alga</name>
    <dbReference type="NCBI Taxonomy" id="554065"/>
    <lineage>
        <taxon>Eukaryota</taxon>
        <taxon>Viridiplantae</taxon>
        <taxon>Chlorophyta</taxon>
        <taxon>core chlorophytes</taxon>
        <taxon>Trebouxiophyceae</taxon>
        <taxon>Chlorellales</taxon>
        <taxon>Chlorellaceae</taxon>
        <taxon>Chlorella clade</taxon>
        <taxon>Chlorella</taxon>
    </lineage>
</organism>
<dbReference type="EMBL" id="GL433839">
    <property type="protein sequence ID" value="EFN57634.1"/>
    <property type="molecule type" value="Genomic_DNA"/>
</dbReference>
<reference evidence="2 3" key="1">
    <citation type="journal article" date="2010" name="Plant Cell">
        <title>The Chlorella variabilis NC64A genome reveals adaptation to photosymbiosis, coevolution with viruses, and cryptic sex.</title>
        <authorList>
            <person name="Blanc G."/>
            <person name="Duncan G."/>
            <person name="Agarkova I."/>
            <person name="Borodovsky M."/>
            <person name="Gurnon J."/>
            <person name="Kuo A."/>
            <person name="Lindquist E."/>
            <person name="Lucas S."/>
            <person name="Pangilinan J."/>
            <person name="Polle J."/>
            <person name="Salamov A."/>
            <person name="Terry A."/>
            <person name="Yamada T."/>
            <person name="Dunigan D.D."/>
            <person name="Grigoriev I.V."/>
            <person name="Claverie J.M."/>
            <person name="Van Etten J.L."/>
        </authorList>
    </citation>
    <scope>NUCLEOTIDE SEQUENCE [LARGE SCALE GENOMIC DNA]</scope>
    <source>
        <strain evidence="2 3">NC64A</strain>
    </source>
</reference>
<evidence type="ECO:0008006" key="4">
    <source>
        <dbReference type="Google" id="ProtNLM"/>
    </source>
</evidence>
<feature type="compositionally biased region" description="Basic and acidic residues" evidence="1">
    <location>
        <begin position="164"/>
        <end position="176"/>
    </location>
</feature>
<evidence type="ECO:0000313" key="3">
    <source>
        <dbReference type="Proteomes" id="UP000008141"/>
    </source>
</evidence>
<dbReference type="GO" id="GO:0016592">
    <property type="term" value="C:mediator complex"/>
    <property type="evidence" value="ECO:0007669"/>
    <property type="project" value="InterPro"/>
</dbReference>
<dbReference type="AlphaFoldDB" id="E1Z8M5"/>
<dbReference type="OrthoDB" id="542418at2759"/>
<dbReference type="KEGG" id="cvr:CHLNCDRAFT_142742"/>
<dbReference type="STRING" id="554065.E1Z8M5"/>
<sequence length="228" mass="24601">MASQNTALKELLLGSGSGQLNLSAVRARAEELKRSLDQIIQGLQFAADRVQWPDVLDRFAVINVQYQHLLDALRPLLRQFAAYPRSVNQTNAPILPIMLATKLLPEMEGEEAELLQELEAERRRRGGEGQAAAAAQLSMAEQFAWVQDQEQQLNHLIDQLAREEGSPLGERRRKEVQAAAAKAAAATAAPATRPPAPAARQPQQGGPPRGPGAPDPLLAAVTFGTGLS</sequence>
<gene>
    <name evidence="2" type="ORF">CHLNCDRAFT_142742</name>
</gene>
<evidence type="ECO:0000256" key="1">
    <source>
        <dbReference type="SAM" id="MobiDB-lite"/>
    </source>
</evidence>
<dbReference type="InterPro" id="IPR038795">
    <property type="entry name" value="MED8_plant"/>
</dbReference>
<dbReference type="InParanoid" id="E1Z8M5"/>
<dbReference type="PANTHER" id="PTHR35552">
    <property type="entry name" value="MEDIATOR OF RNA POLYMERASE II TRANSCRIPTION SUBUNIT 8"/>
    <property type="match status" value="1"/>
</dbReference>
<dbReference type="Proteomes" id="UP000008141">
    <property type="component" value="Unassembled WGS sequence"/>
</dbReference>
<dbReference type="PANTHER" id="PTHR35552:SF1">
    <property type="entry name" value="MEDIATOR OF RNA POLYMERASE II TRANSCRIPTION SUBUNIT 8"/>
    <property type="match status" value="1"/>
</dbReference>
<feature type="compositionally biased region" description="Low complexity" evidence="1">
    <location>
        <begin position="177"/>
        <end position="191"/>
    </location>
</feature>
<accession>E1Z8M5</accession>
<feature type="region of interest" description="Disordered" evidence="1">
    <location>
        <begin position="164"/>
        <end position="228"/>
    </location>
</feature>
<dbReference type="OMA" id="MWRVHIT"/>
<dbReference type="GO" id="GO:0006357">
    <property type="term" value="P:regulation of transcription by RNA polymerase II"/>
    <property type="evidence" value="ECO:0007669"/>
    <property type="project" value="InterPro"/>
</dbReference>
<name>E1Z8M5_CHLVA</name>
<dbReference type="eggNOG" id="ENOG502QTT9">
    <property type="taxonomic scope" value="Eukaryota"/>
</dbReference>